<organism evidence="6 7">
    <name type="scientific">Rubripirellula tenax</name>
    <dbReference type="NCBI Taxonomy" id="2528015"/>
    <lineage>
        <taxon>Bacteria</taxon>
        <taxon>Pseudomonadati</taxon>
        <taxon>Planctomycetota</taxon>
        <taxon>Planctomycetia</taxon>
        <taxon>Pirellulales</taxon>
        <taxon>Pirellulaceae</taxon>
        <taxon>Rubripirellula</taxon>
    </lineage>
</organism>
<dbReference type="PROSITE" id="PS51194">
    <property type="entry name" value="HELICASE_CTER"/>
    <property type="match status" value="1"/>
</dbReference>
<reference evidence="6 7" key="1">
    <citation type="submission" date="2019-02" db="EMBL/GenBank/DDBJ databases">
        <title>Deep-cultivation of Planctomycetes and their phenomic and genomic characterization uncovers novel biology.</title>
        <authorList>
            <person name="Wiegand S."/>
            <person name="Jogler M."/>
            <person name="Boedeker C."/>
            <person name="Pinto D."/>
            <person name="Vollmers J."/>
            <person name="Rivas-Marin E."/>
            <person name="Kohn T."/>
            <person name="Peeters S.H."/>
            <person name="Heuer A."/>
            <person name="Rast P."/>
            <person name="Oberbeckmann S."/>
            <person name="Bunk B."/>
            <person name="Jeske O."/>
            <person name="Meyerdierks A."/>
            <person name="Storesund J.E."/>
            <person name="Kallscheuer N."/>
            <person name="Luecker S."/>
            <person name="Lage O.M."/>
            <person name="Pohl T."/>
            <person name="Merkel B.J."/>
            <person name="Hornburger P."/>
            <person name="Mueller R.-W."/>
            <person name="Bruemmer F."/>
            <person name="Labrenz M."/>
            <person name="Spormann A.M."/>
            <person name="Op Den Camp H."/>
            <person name="Overmann J."/>
            <person name="Amann R."/>
            <person name="Jetten M.S.M."/>
            <person name="Mascher T."/>
            <person name="Medema M.H."/>
            <person name="Devos D.P."/>
            <person name="Kaster A.-K."/>
            <person name="Ovreas L."/>
            <person name="Rohde M."/>
            <person name="Galperin M.Y."/>
            <person name="Jogler C."/>
        </authorList>
    </citation>
    <scope>NUCLEOTIDE SEQUENCE [LARGE SCALE GENOMIC DNA]</scope>
    <source>
        <strain evidence="6 7">Poly51</strain>
    </source>
</reference>
<dbReference type="GO" id="GO:0043138">
    <property type="term" value="F:3'-5' DNA helicase activity"/>
    <property type="evidence" value="ECO:0007669"/>
    <property type="project" value="TreeGrafter"/>
</dbReference>
<feature type="region of interest" description="Disordered" evidence="3">
    <location>
        <begin position="189"/>
        <end position="230"/>
    </location>
</feature>
<gene>
    <name evidence="6" type="ORF">Poly51_36310</name>
</gene>
<evidence type="ECO:0000313" key="6">
    <source>
        <dbReference type="EMBL" id="TWU54909.1"/>
    </source>
</evidence>
<dbReference type="GO" id="GO:0003676">
    <property type="term" value="F:nucleic acid binding"/>
    <property type="evidence" value="ECO:0007669"/>
    <property type="project" value="InterPro"/>
</dbReference>
<dbReference type="GO" id="GO:0006289">
    <property type="term" value="P:nucleotide-excision repair"/>
    <property type="evidence" value="ECO:0007669"/>
    <property type="project" value="TreeGrafter"/>
</dbReference>
<keyword evidence="6" id="KW-0378">Hydrolase</keyword>
<dbReference type="Pfam" id="PF00271">
    <property type="entry name" value="Helicase_C"/>
    <property type="match status" value="1"/>
</dbReference>
<dbReference type="SMART" id="SM00487">
    <property type="entry name" value="DEXDc"/>
    <property type="match status" value="1"/>
</dbReference>
<dbReference type="SUPFAM" id="SSF52540">
    <property type="entry name" value="P-loop containing nucleoside triphosphate hydrolases"/>
    <property type="match status" value="2"/>
</dbReference>
<dbReference type="InterPro" id="IPR027417">
    <property type="entry name" value="P-loop_NTPase"/>
</dbReference>
<evidence type="ECO:0000259" key="5">
    <source>
        <dbReference type="PROSITE" id="PS51194"/>
    </source>
</evidence>
<evidence type="ECO:0000259" key="4">
    <source>
        <dbReference type="PROSITE" id="PS51192"/>
    </source>
</evidence>
<dbReference type="GO" id="GO:0036297">
    <property type="term" value="P:interstrand cross-link repair"/>
    <property type="evidence" value="ECO:0007669"/>
    <property type="project" value="TreeGrafter"/>
</dbReference>
<dbReference type="GO" id="GO:0005524">
    <property type="term" value="F:ATP binding"/>
    <property type="evidence" value="ECO:0007669"/>
    <property type="project" value="UniProtKB-KW"/>
</dbReference>
<feature type="domain" description="Helicase C-terminal" evidence="5">
    <location>
        <begin position="1019"/>
        <end position="1172"/>
    </location>
</feature>
<dbReference type="PROSITE" id="PS51192">
    <property type="entry name" value="HELICASE_ATP_BIND_1"/>
    <property type="match status" value="1"/>
</dbReference>
<dbReference type="SMART" id="SM00490">
    <property type="entry name" value="HELICc"/>
    <property type="match status" value="1"/>
</dbReference>
<dbReference type="EMBL" id="SJPW01000004">
    <property type="protein sequence ID" value="TWU54909.1"/>
    <property type="molecule type" value="Genomic_DNA"/>
</dbReference>
<name>A0A5C6F4Z3_9BACT</name>
<dbReference type="Proteomes" id="UP000318288">
    <property type="component" value="Unassembled WGS sequence"/>
</dbReference>
<keyword evidence="2" id="KW-0067">ATP-binding</keyword>
<keyword evidence="6" id="KW-0347">Helicase</keyword>
<evidence type="ECO:0000313" key="7">
    <source>
        <dbReference type="Proteomes" id="UP000318288"/>
    </source>
</evidence>
<comment type="caution">
    <text evidence="6">The sequence shown here is derived from an EMBL/GenBank/DDBJ whole genome shotgun (WGS) entry which is preliminary data.</text>
</comment>
<evidence type="ECO:0000256" key="2">
    <source>
        <dbReference type="ARBA" id="ARBA00022840"/>
    </source>
</evidence>
<dbReference type="PANTHER" id="PTHR47957">
    <property type="entry name" value="ATP-DEPENDENT HELICASE HRQ1"/>
    <property type="match status" value="1"/>
</dbReference>
<feature type="region of interest" description="Disordered" evidence="3">
    <location>
        <begin position="104"/>
        <end position="125"/>
    </location>
</feature>
<keyword evidence="1" id="KW-0547">Nucleotide-binding</keyword>
<sequence>MAQLDALSLVDQLRDRLVDFGVSQAFTSDPNLSDAMRRVWEQPGVDGLVGDIWIEASRASKSCGRSLRDIASQGDFESQLAEHLADVGALTDKMKLYQHQLESIQASNESSDTERPAIGVTAGTGGGKTESFLLPMLNQLVSNPRREQSGIRALILYPMNALVNDQVERLERWLSGQSRLSFFHFTSETPENARKADNEGALPSAPHRFRTRQQARGKEDGLGNKTETGPQPDILVTNYSMLEYMMCRPQDAVLLSSALEVVVLDEAHLYAGTLAAEIMMLLRRMMLRCRVSSNQVLQIATSATLGGDKDDLQDFISMLFSKERDSTQIIQGKFADFELDNPVPVKHEVDAEKIAETNWLSSGTMTIDCGEQELLVDQEANQRLAEQLGLIADQGTIRDGLSNSADTPAILLWNVLPKCELIHQVATAMSRSSVQTLDELSEAVWGKRDDVCKKATTQILRLAASARLLSDRLPIIPHRLHLQVRAPASISACLFAGCRQPGSIPLPPIGSVTTDQTGTCENCESPSFPIARCSNCGCWGIGATIERNRLRPAVARGLSPQMTDRVMIPVENIQGQHQPGVLHVVDSSSGSLAVASGSRLLEIQQCPRCEEPVSEYRWLSTVDSLALSIATETLLSELPAIPRGRTYRPAEGRRLLTFSDSRQAAARLGPRLATQHETQMFRAMLARHAQVSLSKGTHQKRVEREIAELESKLADNSLDADDRDYYQSKLDDEQAKLRAMLAGGTIAQWQREISNDPQIAQFLDPEIAKEQPETIDDASGQRAWSTLDWEKNLEHARMRVPYMLAAELARPTRSQPSAETIGIVAVAYPGIESLKPDDRFLGRLPSCAIEPIEGCYTDLCHLICDTIRSLGCVDLESAELNQEIARYRTPVGRWLTSTSSGRGLEKLIGQSRQQTNVDFAARVLINAGIGEDSAEQLGKDLLESVFQSLHAAAGHQLDWLETAERPADGGAEVPALRFKFSRLGLKAIDRAYECELNGWIWSRTALNCVPQKGTGPLHPIKLLGDGAGGDSNLRRFDRVRRDYVEREVFKRGLWAEEHSAQLAPQETRRLQSLFREGARNLLSCTTTMELGIDIGGLTSVMMGNVPPGKANYLQRAGRAGRRSDGSSAVITFCQSRPFERAVFYNFGQYLTKDLRRPRVIVDRPKLAMRQFGAWLLGMFFSEIRDRGERTGAMDAFGHMGKFCRVMQPAKWRSNQRKPEPSRPSMVALPDDAPWNRNQQTVADAFLAYLGWARDSADELKLSAIELLDQTPLHRRAMEDWNGLVSELEQVFSDAVEDWNTDYSSLLAAWQLIEDGTRDNLRQANAINRQLATLASVSVIESLSNRQFLPRYGFPINVHRLVVRVWDDEARRVREEEQYRLERGGLLAMREYVPGATLMVGGQFVRSRGLNRLPFAGDQYESFGERKETRTCQHGHFHFRQLSQIPETCDRCNEATTWNGPKRHVLLPRHGFSTAAWDAPQRAGNITSLFSWSTTQIDWDPRENRTEEEIRVPDFAGIPGLLAIYREDSKLVVLNSGEFQNGFIICTRCGYAESERRGARAGQPLPDSFRRHLPLWMIGGAAADYGCVQADEATPLRQQVLGSTEPTDMMRLSFAQTALPSGDPTFLTTLQMALHRAGAELLHLDPRELGASLVPAQVGALDIVVYDNVPGGAGHTRELIADGENWFAAAKQLLRGTPEHDARCETACLDCILGFESQSAVEAGQVNRRLVLERLP</sequence>
<keyword evidence="7" id="KW-1185">Reference proteome</keyword>
<accession>A0A5C6F4Z3</accession>
<dbReference type="Pfam" id="PF00270">
    <property type="entry name" value="DEAD"/>
    <property type="match status" value="1"/>
</dbReference>
<dbReference type="RefSeq" id="WP_146459052.1">
    <property type="nucleotide sequence ID" value="NZ_SJPW01000004.1"/>
</dbReference>
<dbReference type="OrthoDB" id="9774462at2"/>
<dbReference type="Gene3D" id="3.40.50.300">
    <property type="entry name" value="P-loop containing nucleotide triphosphate hydrolases"/>
    <property type="match status" value="2"/>
</dbReference>
<dbReference type="InterPro" id="IPR018973">
    <property type="entry name" value="MZB"/>
</dbReference>
<evidence type="ECO:0000256" key="1">
    <source>
        <dbReference type="ARBA" id="ARBA00022741"/>
    </source>
</evidence>
<protein>
    <submittedName>
        <fullName evidence="6">ATP-dependent RNA helicase SrmB</fullName>
    </submittedName>
</protein>
<dbReference type="Pfam" id="PF09369">
    <property type="entry name" value="MZB"/>
    <property type="match status" value="1"/>
</dbReference>
<dbReference type="InterPro" id="IPR001650">
    <property type="entry name" value="Helicase_C-like"/>
</dbReference>
<dbReference type="InterPro" id="IPR014001">
    <property type="entry name" value="Helicase_ATP-bd"/>
</dbReference>
<proteinExistence type="predicted"/>
<evidence type="ECO:0000256" key="3">
    <source>
        <dbReference type="SAM" id="MobiDB-lite"/>
    </source>
</evidence>
<feature type="domain" description="Helicase ATP-binding" evidence="4">
    <location>
        <begin position="120"/>
        <end position="323"/>
    </location>
</feature>
<dbReference type="InterPro" id="IPR011545">
    <property type="entry name" value="DEAD/DEAH_box_helicase_dom"/>
</dbReference>
<dbReference type="PANTHER" id="PTHR47957:SF3">
    <property type="entry name" value="ATP-DEPENDENT HELICASE HRQ1"/>
    <property type="match status" value="1"/>
</dbReference>